<dbReference type="InterPro" id="IPR001383">
    <property type="entry name" value="Ribosomal_bL28_bact-type"/>
</dbReference>
<evidence type="ECO:0000256" key="4">
    <source>
        <dbReference type="ARBA" id="ARBA00035174"/>
    </source>
</evidence>
<dbReference type="Proteomes" id="UP000680365">
    <property type="component" value="Unassembled WGS sequence"/>
</dbReference>
<dbReference type="RefSeq" id="WP_213349011.1">
    <property type="nucleotide sequence ID" value="NZ_JAEDAM010000028.1"/>
</dbReference>
<reference evidence="6 7" key="1">
    <citation type="journal article" date="2021" name="Nat. Commun.">
        <title>Reductive evolution and unique predatory mode in the CPR bacterium Vampirococcus lugosii.</title>
        <authorList>
            <person name="Moreira D."/>
            <person name="Zivanovic Y."/>
            <person name="Lopez-Archilla A.I."/>
            <person name="Iniesto M."/>
            <person name="Lopez-Garcia P."/>
        </authorList>
    </citation>
    <scope>NUCLEOTIDE SEQUENCE [LARGE SCALE GENOMIC DNA]</scope>
    <source>
        <strain evidence="6">Chiprana</strain>
    </source>
</reference>
<evidence type="ECO:0000256" key="5">
    <source>
        <dbReference type="HAMAP-Rule" id="MF_00373"/>
    </source>
</evidence>
<dbReference type="GO" id="GO:0005840">
    <property type="term" value="C:ribosome"/>
    <property type="evidence" value="ECO:0007669"/>
    <property type="project" value="UniProtKB-KW"/>
</dbReference>
<dbReference type="InterPro" id="IPR034704">
    <property type="entry name" value="Ribosomal_bL28/bL31-like_sf"/>
</dbReference>
<evidence type="ECO:0000256" key="3">
    <source>
        <dbReference type="ARBA" id="ARBA00023274"/>
    </source>
</evidence>
<accession>A0ABS5QLA3</accession>
<keyword evidence="7" id="KW-1185">Reference proteome</keyword>
<dbReference type="PANTHER" id="PTHR39080:SF1">
    <property type="entry name" value="LARGE RIBOSOMAL SUBUNIT PROTEIN BL28A"/>
    <property type="match status" value="1"/>
</dbReference>
<dbReference type="InterPro" id="IPR026569">
    <property type="entry name" value="Ribosomal_bL28"/>
</dbReference>
<organism evidence="6 7">
    <name type="scientific">Candidatus Vampirococcus lugosii</name>
    <dbReference type="NCBI Taxonomy" id="2789015"/>
    <lineage>
        <taxon>Bacteria</taxon>
        <taxon>Candidatus Absconditibacteriota</taxon>
        <taxon>Vampirococcus</taxon>
    </lineage>
</organism>
<keyword evidence="3 5" id="KW-0687">Ribonucleoprotein</keyword>
<gene>
    <name evidence="5" type="primary">rpmB</name>
    <name evidence="6" type="ORF">VAMP_59n43</name>
</gene>
<dbReference type="Pfam" id="PF00830">
    <property type="entry name" value="Ribosomal_L28"/>
    <property type="match status" value="1"/>
</dbReference>
<comment type="caution">
    <text evidence="6">The sequence shown here is derived from an EMBL/GenBank/DDBJ whole genome shotgun (WGS) entry which is preliminary data.</text>
</comment>
<keyword evidence="2 5" id="KW-0689">Ribosomal protein</keyword>
<dbReference type="EMBL" id="JAEDAM010000028">
    <property type="protein sequence ID" value="MBS8121982.1"/>
    <property type="molecule type" value="Genomic_DNA"/>
</dbReference>
<dbReference type="SUPFAM" id="SSF143800">
    <property type="entry name" value="L28p-like"/>
    <property type="match status" value="1"/>
</dbReference>
<comment type="similarity">
    <text evidence="1 5">Belongs to the bacterial ribosomal protein bL28 family.</text>
</comment>
<dbReference type="InterPro" id="IPR037147">
    <property type="entry name" value="Ribosomal_bL28_sf"/>
</dbReference>
<evidence type="ECO:0000256" key="1">
    <source>
        <dbReference type="ARBA" id="ARBA00008760"/>
    </source>
</evidence>
<evidence type="ECO:0000313" key="7">
    <source>
        <dbReference type="Proteomes" id="UP000680365"/>
    </source>
</evidence>
<dbReference type="InterPro" id="IPR050096">
    <property type="entry name" value="Bacterial_rp_bL28"/>
</dbReference>
<evidence type="ECO:0000256" key="2">
    <source>
        <dbReference type="ARBA" id="ARBA00022980"/>
    </source>
</evidence>
<dbReference type="PANTHER" id="PTHR39080">
    <property type="entry name" value="50S RIBOSOMAL PROTEIN L28"/>
    <property type="match status" value="1"/>
</dbReference>
<name>A0ABS5QLA3_9BACT</name>
<protein>
    <recommendedName>
        <fullName evidence="4 5">Large ribosomal subunit protein bL28</fullName>
    </recommendedName>
</protein>
<proteinExistence type="inferred from homology"/>
<dbReference type="HAMAP" id="MF_00373">
    <property type="entry name" value="Ribosomal_bL28"/>
    <property type="match status" value="1"/>
</dbReference>
<dbReference type="NCBIfam" id="TIGR00009">
    <property type="entry name" value="L28"/>
    <property type="match status" value="1"/>
</dbReference>
<evidence type="ECO:0000313" key="6">
    <source>
        <dbReference type="EMBL" id="MBS8121982.1"/>
    </source>
</evidence>
<dbReference type="Gene3D" id="2.30.170.40">
    <property type="entry name" value="Ribosomal protein L28/L24"/>
    <property type="match status" value="1"/>
</dbReference>
<sequence length="64" mass="7120">MARICEVCGKGTAVGNNRSHSNRATKRKFKVNLFNKKIRLADGFVVKIKICSSCYKKLSAMGKI</sequence>